<dbReference type="KEGG" id="ppsc:EHS13_08520"/>
<dbReference type="Pfam" id="PF13439">
    <property type="entry name" value="Glyco_transf_4"/>
    <property type="match status" value="1"/>
</dbReference>
<dbReference type="PANTHER" id="PTHR45947">
    <property type="entry name" value="SULFOQUINOVOSYL TRANSFERASE SQD2"/>
    <property type="match status" value="1"/>
</dbReference>
<evidence type="ECO:0000259" key="2">
    <source>
        <dbReference type="Pfam" id="PF13439"/>
    </source>
</evidence>
<dbReference type="InterPro" id="IPR050194">
    <property type="entry name" value="Glycosyltransferase_grp1"/>
</dbReference>
<keyword evidence="3" id="KW-0808">Transferase</keyword>
<proteinExistence type="predicted"/>
<dbReference type="GO" id="GO:0016757">
    <property type="term" value="F:glycosyltransferase activity"/>
    <property type="evidence" value="ECO:0007669"/>
    <property type="project" value="InterPro"/>
</dbReference>
<dbReference type="InterPro" id="IPR001296">
    <property type="entry name" value="Glyco_trans_1"/>
</dbReference>
<evidence type="ECO:0000313" key="4">
    <source>
        <dbReference type="Proteomes" id="UP000426246"/>
    </source>
</evidence>
<gene>
    <name evidence="3" type="ORF">EHS13_08520</name>
</gene>
<feature type="domain" description="Glycosyltransferase subfamily 4-like N-terminal" evidence="2">
    <location>
        <begin position="38"/>
        <end position="162"/>
    </location>
</feature>
<dbReference type="AlphaFoldDB" id="A0A6B8RFM5"/>
<protein>
    <submittedName>
        <fullName evidence="3">Colanic acid biosynthesis glycosyltransferase WcaL</fullName>
    </submittedName>
</protein>
<organism evidence="3 4">
    <name type="scientific">Paenibacillus psychroresistens</name>
    <dbReference type="NCBI Taxonomy" id="1778678"/>
    <lineage>
        <taxon>Bacteria</taxon>
        <taxon>Bacillati</taxon>
        <taxon>Bacillota</taxon>
        <taxon>Bacilli</taxon>
        <taxon>Bacillales</taxon>
        <taxon>Paenibacillaceae</taxon>
        <taxon>Paenibacillus</taxon>
    </lineage>
</organism>
<dbReference type="Pfam" id="PF00534">
    <property type="entry name" value="Glycos_transf_1"/>
    <property type="match status" value="1"/>
</dbReference>
<dbReference type="PANTHER" id="PTHR45947:SF3">
    <property type="entry name" value="SULFOQUINOVOSYL TRANSFERASE SQD2"/>
    <property type="match status" value="1"/>
</dbReference>
<dbReference type="Gene3D" id="3.40.50.2000">
    <property type="entry name" value="Glycogen Phosphorylase B"/>
    <property type="match status" value="2"/>
</dbReference>
<dbReference type="SUPFAM" id="SSF53756">
    <property type="entry name" value="UDP-Glycosyltransferase/glycogen phosphorylase"/>
    <property type="match status" value="1"/>
</dbReference>
<accession>A0A6B8RFM5</accession>
<evidence type="ECO:0000313" key="3">
    <source>
        <dbReference type="EMBL" id="QGQ94919.1"/>
    </source>
</evidence>
<sequence>MGGTILKKIAFVRLRYLPPSETFIYEELKNIKRFKAIVYTHRKINIKRFPFPRIKHLPSRTSKIARKFRRKKIRLIHARFGNAGVKLMSVKKRLHIPMVTSFHGFDLPSKRNSRKPYHRKLRVLFKVGNKFTVPSRQMKRQLIRWGCPARKIKIMYSGINLQKFSYKRRENKTNHISLISVGRLHRKKGLNYLIKAFKKVHDQHPSSRLVIVGDGDQRRMLKRLIASLKLKKSVKLKGLIAHGQLTELLHRADIFCLPSITTKDGNHEGIPNSIKEAMATGLPVVSTKHGGIPELVTNGRDGLLVPERNVKSLANKIKQLIKNPALRLQMGINGRERVVRHFNSAKQVRKLEGIYQKLIKKG</sequence>
<dbReference type="InterPro" id="IPR028098">
    <property type="entry name" value="Glyco_trans_4-like_N"/>
</dbReference>
<dbReference type="EMBL" id="CP034235">
    <property type="protein sequence ID" value="QGQ94919.1"/>
    <property type="molecule type" value="Genomic_DNA"/>
</dbReference>
<feature type="domain" description="Glycosyl transferase family 1" evidence="1">
    <location>
        <begin position="171"/>
        <end position="337"/>
    </location>
</feature>
<evidence type="ECO:0000259" key="1">
    <source>
        <dbReference type="Pfam" id="PF00534"/>
    </source>
</evidence>
<dbReference type="Proteomes" id="UP000426246">
    <property type="component" value="Chromosome"/>
</dbReference>
<keyword evidence="4" id="KW-1185">Reference proteome</keyword>
<reference evidence="4" key="1">
    <citation type="submission" date="2018-11" db="EMBL/GenBank/DDBJ databases">
        <title>Complete genome sequence of Paenibacillus sp. ML311-T8.</title>
        <authorList>
            <person name="Nam Y.-D."/>
            <person name="Kang J."/>
            <person name="Chung W.-H."/>
            <person name="Park Y.S."/>
        </authorList>
    </citation>
    <scope>NUCLEOTIDE SEQUENCE [LARGE SCALE GENOMIC DNA]</scope>
    <source>
        <strain evidence="4">ML311-T8</strain>
    </source>
</reference>
<name>A0A6B8RFM5_9BACL</name>